<accession>A0ABM3FGE3</accession>
<dbReference type="GeneID" id="107224450"/>
<keyword evidence="4" id="KW-0325">Glycoprotein</keyword>
<gene>
    <name evidence="8" type="primary">LOC107224450</name>
</gene>
<sequence>MASYSGAECLFLSLLLSIFFALSGGYLGGTTQPEVTIPQGTLQGKIMTTTHGRKISAFLGIPYAQPPVKNKRFANPVPADGWEGIRNATADGNFCPQISSRDYITSVGDEDCLNLNVFTPQMSGGKNSSLLPVMVYVFGGRFMIGSANSSVYGPEYLLNQDVVLVTFNYRLGALGFLSTGDKVASGNWGLKDQVLALEWVQRNIRYFHGDRDRVTLFGHSSGSACVHLLTLSKLTIGLFHKFIMQSGSSLTLSVYRPRAIYAKHAFELGDYVGCFNDTSDSLVNCLRNKSVLDITAVYARFYVWHHEPFITWACTDEPDIKGAFITTSPANIVRAGQIRDVPCIMGLVENEGVGTTIGFYEKEGWLEDFLENFDHLLPIYLYWSYQPDSGAAWVKAAKSYFFNNIETMNRNELLTNLTLLVGDALFTYPMYSSLLHQHAVAVNPQYFYDFRYRGTWSNTYVYGNTLKDYGVTHADDLVYIFPYADHNIMLALNKTASKTDIQMREIMVQLWTSFATHGKPSTLFFRGNTTWEPYSEEDNFLRIGDRSEITLEVEHSVSRERMQFWANLERNTSEAETIVSIH</sequence>
<protein>
    <submittedName>
        <fullName evidence="8">Juvenile hormone esterase isoform X1</fullName>
    </submittedName>
</protein>
<comment type="similarity">
    <text evidence="1">Belongs to the type-B carboxylesterase/lipase family.</text>
</comment>
<keyword evidence="5" id="KW-0732">Signal</keyword>
<evidence type="ECO:0000256" key="3">
    <source>
        <dbReference type="ARBA" id="ARBA00022801"/>
    </source>
</evidence>
<name>A0ABM3FGE3_NEOLC</name>
<evidence type="ECO:0000256" key="5">
    <source>
        <dbReference type="SAM" id="SignalP"/>
    </source>
</evidence>
<feature type="chain" id="PRO_5047398529" evidence="5">
    <location>
        <begin position="26"/>
        <end position="582"/>
    </location>
</feature>
<dbReference type="InterPro" id="IPR029058">
    <property type="entry name" value="AB_hydrolase_fold"/>
</dbReference>
<evidence type="ECO:0000313" key="7">
    <source>
        <dbReference type="Proteomes" id="UP000829291"/>
    </source>
</evidence>
<keyword evidence="3" id="KW-0378">Hydrolase</keyword>
<dbReference type="Proteomes" id="UP000829291">
    <property type="component" value="Chromosome 2"/>
</dbReference>
<dbReference type="SUPFAM" id="SSF53474">
    <property type="entry name" value="alpha/beta-Hydrolases"/>
    <property type="match status" value="1"/>
</dbReference>
<evidence type="ECO:0000313" key="8">
    <source>
        <dbReference type="RefSeq" id="XP_046587075.1"/>
    </source>
</evidence>
<keyword evidence="7" id="KW-1185">Reference proteome</keyword>
<keyword evidence="2" id="KW-0719">Serine esterase</keyword>
<evidence type="ECO:0000256" key="2">
    <source>
        <dbReference type="ARBA" id="ARBA00022487"/>
    </source>
</evidence>
<evidence type="ECO:0000256" key="1">
    <source>
        <dbReference type="ARBA" id="ARBA00005964"/>
    </source>
</evidence>
<dbReference type="Gene3D" id="3.40.50.1820">
    <property type="entry name" value="alpha/beta hydrolase"/>
    <property type="match status" value="1"/>
</dbReference>
<dbReference type="Pfam" id="PF00135">
    <property type="entry name" value="COesterase"/>
    <property type="match status" value="1"/>
</dbReference>
<reference evidence="8" key="1">
    <citation type="submission" date="2025-08" db="UniProtKB">
        <authorList>
            <consortium name="RefSeq"/>
        </authorList>
    </citation>
    <scope>IDENTIFICATION</scope>
    <source>
        <tissue evidence="8">Thorax and Abdomen</tissue>
    </source>
</reference>
<dbReference type="PANTHER" id="PTHR43142:SF1">
    <property type="entry name" value="CARBOXYLIC ESTER HYDROLASE"/>
    <property type="match status" value="1"/>
</dbReference>
<proteinExistence type="inferred from homology"/>
<feature type="domain" description="Carboxylesterase type B" evidence="6">
    <location>
        <begin position="32"/>
        <end position="565"/>
    </location>
</feature>
<evidence type="ECO:0000256" key="4">
    <source>
        <dbReference type="ARBA" id="ARBA00023180"/>
    </source>
</evidence>
<organism evidence="7 8">
    <name type="scientific">Neodiprion lecontei</name>
    <name type="common">Redheaded pine sawfly</name>
    <dbReference type="NCBI Taxonomy" id="441921"/>
    <lineage>
        <taxon>Eukaryota</taxon>
        <taxon>Metazoa</taxon>
        <taxon>Ecdysozoa</taxon>
        <taxon>Arthropoda</taxon>
        <taxon>Hexapoda</taxon>
        <taxon>Insecta</taxon>
        <taxon>Pterygota</taxon>
        <taxon>Neoptera</taxon>
        <taxon>Endopterygota</taxon>
        <taxon>Hymenoptera</taxon>
        <taxon>Tenthredinoidea</taxon>
        <taxon>Diprionidae</taxon>
        <taxon>Diprioninae</taxon>
        <taxon>Neodiprion</taxon>
    </lineage>
</organism>
<dbReference type="RefSeq" id="XP_046587075.1">
    <property type="nucleotide sequence ID" value="XM_046731119.1"/>
</dbReference>
<dbReference type="InterPro" id="IPR002018">
    <property type="entry name" value="CarbesteraseB"/>
</dbReference>
<dbReference type="PANTHER" id="PTHR43142">
    <property type="entry name" value="CARBOXYLIC ESTER HYDROLASE"/>
    <property type="match status" value="1"/>
</dbReference>
<evidence type="ECO:0000259" key="6">
    <source>
        <dbReference type="Pfam" id="PF00135"/>
    </source>
</evidence>
<feature type="signal peptide" evidence="5">
    <location>
        <begin position="1"/>
        <end position="25"/>
    </location>
</feature>